<dbReference type="Pfam" id="PF02872">
    <property type="entry name" value="5_nucleotid_C"/>
    <property type="match status" value="1"/>
</dbReference>
<protein>
    <submittedName>
        <fullName evidence="5">Bifunctional 2',3'-cyclic-nucleotide 2'-phosphodiesterase/3'-nucleotidase</fullName>
    </submittedName>
</protein>
<dbReference type="NCBIfam" id="NF006938">
    <property type="entry name" value="PRK09420.1"/>
    <property type="match status" value="1"/>
</dbReference>
<dbReference type="PRINTS" id="PR01607">
    <property type="entry name" value="APYRASEFAMLY"/>
</dbReference>
<evidence type="ECO:0000259" key="3">
    <source>
        <dbReference type="Pfam" id="PF00149"/>
    </source>
</evidence>
<dbReference type="Proteomes" id="UP001165641">
    <property type="component" value="Unassembled WGS sequence"/>
</dbReference>
<dbReference type="Gene3D" id="3.60.21.10">
    <property type="match status" value="1"/>
</dbReference>
<dbReference type="PANTHER" id="PTHR11575:SF6">
    <property type="entry name" value="2',3'-CYCLIC-NUCLEOTIDE 2'-PHOSPHODIESTERASE_3'-NUCLEOTIDASE"/>
    <property type="match status" value="1"/>
</dbReference>
<accession>A0ABT4ZHP2</accession>
<keyword evidence="6" id="KW-1185">Reference proteome</keyword>
<keyword evidence="2" id="KW-0547">Nucleotide-binding</keyword>
<evidence type="ECO:0000313" key="5">
    <source>
        <dbReference type="EMBL" id="MDB6178833.1"/>
    </source>
</evidence>
<evidence type="ECO:0000313" key="6">
    <source>
        <dbReference type="Proteomes" id="UP001165641"/>
    </source>
</evidence>
<dbReference type="InterPro" id="IPR006179">
    <property type="entry name" value="5_nucleotidase/apyrase"/>
</dbReference>
<proteinExistence type="inferred from homology"/>
<evidence type="ECO:0000259" key="4">
    <source>
        <dbReference type="Pfam" id="PF02872"/>
    </source>
</evidence>
<dbReference type="InterPro" id="IPR029052">
    <property type="entry name" value="Metallo-depent_PP-like"/>
</dbReference>
<comment type="similarity">
    <text evidence="2">Belongs to the 5'-nucleotidase family.</text>
</comment>
<reference evidence="5" key="1">
    <citation type="submission" date="2022-12" db="EMBL/GenBank/DDBJ databases">
        <title>Paracoccus onchidii sp. nov., isolated from a marine invertebrate from the South China Sea.</title>
        <authorList>
            <person name="Xu S."/>
            <person name="Liu Z."/>
            <person name="Xu Y."/>
        </authorList>
    </citation>
    <scope>NUCLEOTIDE SEQUENCE</scope>
    <source>
        <strain evidence="5">Z330</strain>
    </source>
</reference>
<keyword evidence="2" id="KW-0378">Hydrolase</keyword>
<feature type="domain" description="5'-Nucleotidase C-terminal" evidence="4">
    <location>
        <begin position="394"/>
        <end position="530"/>
    </location>
</feature>
<feature type="domain" description="Calcineurin-like phosphoesterase" evidence="3">
    <location>
        <begin position="17"/>
        <end position="243"/>
    </location>
</feature>
<gene>
    <name evidence="5" type="ORF">PAF17_15155</name>
</gene>
<dbReference type="InterPro" id="IPR004843">
    <property type="entry name" value="Calcineurin-like_PHP"/>
</dbReference>
<evidence type="ECO:0000256" key="1">
    <source>
        <dbReference type="ARBA" id="ARBA00022729"/>
    </source>
</evidence>
<organism evidence="5 6">
    <name type="scientific">Paracoccus onchidii</name>
    <dbReference type="NCBI Taxonomy" id="3017813"/>
    <lineage>
        <taxon>Bacteria</taxon>
        <taxon>Pseudomonadati</taxon>
        <taxon>Pseudomonadota</taxon>
        <taxon>Alphaproteobacteria</taxon>
        <taxon>Rhodobacterales</taxon>
        <taxon>Paracoccaceae</taxon>
        <taxon>Paracoccus</taxon>
    </lineage>
</organism>
<evidence type="ECO:0000256" key="2">
    <source>
        <dbReference type="RuleBase" id="RU362119"/>
    </source>
</evidence>
<dbReference type="SUPFAM" id="SSF56300">
    <property type="entry name" value="Metallo-dependent phosphatases"/>
    <property type="match status" value="1"/>
</dbReference>
<dbReference type="RefSeq" id="WP_271889947.1">
    <property type="nucleotide sequence ID" value="NZ_JAQBIE010000021.1"/>
</dbReference>
<keyword evidence="1" id="KW-0732">Signal</keyword>
<name>A0ABT4ZHP2_9RHOB</name>
<comment type="caution">
    <text evidence="5">The sequence shown here is derived from an EMBL/GenBank/DDBJ whole genome shotgun (WGS) entry which is preliminary data.</text>
</comment>
<dbReference type="Gene3D" id="3.90.780.10">
    <property type="entry name" value="5'-Nucleotidase, C-terminal domain"/>
    <property type="match status" value="1"/>
</dbReference>
<dbReference type="EMBL" id="JAQBIE010000021">
    <property type="protein sequence ID" value="MDB6178833.1"/>
    <property type="molecule type" value="Genomic_DNA"/>
</dbReference>
<sequence>MRITLAPNFFPISRLDLRILATTDLHMNVLAYDYYADAPGHHPGFAKLATTIARHRQETRNTLLFDNGDTLQGTPMGDVLANMRPDIAHPAIEAMNLMGYDAAALGNHDFNYGLRFLRQVTGKAEFPFLAANMHFRDGPGFKPYVLLHREMIDTFGIRRSLCIGVIGFLPPQTAIWDKRLAQQASCSDIVRTAYQTVPRMKADGADIIIALAHSGIGRDSENATALLAHVPGIDALIAGHAHQIFPGPDIPATPDVAPHNGTIAGKPAVMAGYGGSHLGIIDLQLGLDETGTWRVRRFHSLAEPIDTATPSDQRVTAMANRAHRATRRHLGDRVGHCTSDIFSHGALIGADPGSQLINMAQRWFIRQKLGQSRLRDLPVLSAAAPYRAGGRGGPGFYTDIAAGPLRVRNLSDLYCFPNHICALHITGEQLADWLERTASMFNHIPAESQDAELIDPAFPAYNFDLVSGVTWQVNLSAPPRYHPDGRLAHPHARRITNLCHRGHAISKADDFILATNSFRLSGCGLFETLAAECEVICEGRALMTDVLRNYVRRRRHLSLMQKANWRFAEMPGATALFHTGPGVLKHIDTLTAHHGRPIETLGTTPDGFQSLRLHL</sequence>
<dbReference type="PANTHER" id="PTHR11575">
    <property type="entry name" value="5'-NUCLEOTIDASE-RELATED"/>
    <property type="match status" value="1"/>
</dbReference>
<dbReference type="InterPro" id="IPR008334">
    <property type="entry name" value="5'-Nucleotdase_C"/>
</dbReference>
<dbReference type="SUPFAM" id="SSF55816">
    <property type="entry name" value="5'-nucleotidase (syn. UDP-sugar hydrolase), C-terminal domain"/>
    <property type="match status" value="1"/>
</dbReference>
<dbReference type="Pfam" id="PF00149">
    <property type="entry name" value="Metallophos"/>
    <property type="match status" value="1"/>
</dbReference>
<dbReference type="InterPro" id="IPR036907">
    <property type="entry name" value="5'-Nucleotdase_C_sf"/>
</dbReference>